<evidence type="ECO:0000256" key="4">
    <source>
        <dbReference type="RuleBase" id="RU003690"/>
    </source>
</evidence>
<organism evidence="5 6">
    <name type="scientific">Hucho hucho</name>
    <name type="common">huchen</name>
    <dbReference type="NCBI Taxonomy" id="62062"/>
    <lineage>
        <taxon>Eukaryota</taxon>
        <taxon>Metazoa</taxon>
        <taxon>Chordata</taxon>
        <taxon>Craniata</taxon>
        <taxon>Vertebrata</taxon>
        <taxon>Euteleostomi</taxon>
        <taxon>Actinopterygii</taxon>
        <taxon>Neopterygii</taxon>
        <taxon>Teleostei</taxon>
        <taxon>Protacanthopterygii</taxon>
        <taxon>Salmoniformes</taxon>
        <taxon>Salmonidae</taxon>
        <taxon>Salmoninae</taxon>
        <taxon>Hucho</taxon>
    </lineage>
</organism>
<dbReference type="InterPro" id="IPR017853">
    <property type="entry name" value="GH"/>
</dbReference>
<keyword evidence="6" id="KW-1185">Reference proteome</keyword>
<keyword evidence="2" id="KW-0378">Hydrolase</keyword>
<dbReference type="SUPFAM" id="SSF51445">
    <property type="entry name" value="(Trans)glycosidases"/>
    <property type="match status" value="1"/>
</dbReference>
<protein>
    <submittedName>
        <fullName evidence="5">Uncharacterized protein</fullName>
    </submittedName>
</protein>
<reference evidence="6" key="1">
    <citation type="submission" date="2018-06" db="EMBL/GenBank/DDBJ databases">
        <title>Genome assembly of Danube salmon.</title>
        <authorList>
            <person name="Macqueen D.J."/>
            <person name="Gundappa M.K."/>
        </authorList>
    </citation>
    <scope>NUCLEOTIDE SEQUENCE [LARGE SCALE GENOMIC DNA]</scope>
</reference>
<proteinExistence type="inferred from homology"/>
<dbReference type="GO" id="GO:0005975">
    <property type="term" value="P:carbohydrate metabolic process"/>
    <property type="evidence" value="ECO:0007669"/>
    <property type="project" value="InterPro"/>
</dbReference>
<dbReference type="Proteomes" id="UP000314982">
    <property type="component" value="Unassembled WGS sequence"/>
</dbReference>
<dbReference type="Gene3D" id="3.20.20.80">
    <property type="entry name" value="Glycosidases"/>
    <property type="match status" value="1"/>
</dbReference>
<dbReference type="GeneTree" id="ENSGT00940000157614"/>
<dbReference type="Pfam" id="PF00232">
    <property type="entry name" value="Glyco_hydro_1"/>
    <property type="match status" value="1"/>
</dbReference>
<dbReference type="AlphaFoldDB" id="A0A4W5LG25"/>
<evidence type="ECO:0000313" key="6">
    <source>
        <dbReference type="Proteomes" id="UP000314982"/>
    </source>
</evidence>
<dbReference type="PANTHER" id="PTHR10353">
    <property type="entry name" value="GLYCOSYL HYDROLASE"/>
    <property type="match status" value="1"/>
</dbReference>
<reference evidence="5" key="2">
    <citation type="submission" date="2025-08" db="UniProtKB">
        <authorList>
            <consortium name="Ensembl"/>
        </authorList>
    </citation>
    <scope>IDENTIFICATION</scope>
</reference>
<sequence>MARLRPGVQTHTGWSGQWDHTHTYTQIHIHTGRHILTHTHTLTYTYTHTHTHIHTHTHTQEETYRETHTRRHTHIHVQRKKPTCRTALQVSLVLHMDWVEPAFSFSREDVEPANRVLDCRVGWFSEPIFGSGDYPPRMRNWFHQRHSLDLFHYHLPLFSDEDRQLVRGTYDFFAISHFSTQLVTPTIEE</sequence>
<comment type="similarity">
    <text evidence="1 4">Belongs to the glycosyl hydrolase 1 family.</text>
</comment>
<evidence type="ECO:0000256" key="1">
    <source>
        <dbReference type="ARBA" id="ARBA00010838"/>
    </source>
</evidence>
<name>A0A4W5LG25_9TELE</name>
<evidence type="ECO:0000313" key="5">
    <source>
        <dbReference type="Ensembl" id="ENSHHUP00000024747.1"/>
    </source>
</evidence>
<keyword evidence="3" id="KW-0326">Glycosidase</keyword>
<reference evidence="5" key="3">
    <citation type="submission" date="2025-09" db="UniProtKB">
        <authorList>
            <consortium name="Ensembl"/>
        </authorList>
    </citation>
    <scope>IDENTIFICATION</scope>
</reference>
<dbReference type="STRING" id="62062.ENSHHUP00000024747"/>
<evidence type="ECO:0000256" key="3">
    <source>
        <dbReference type="ARBA" id="ARBA00023295"/>
    </source>
</evidence>
<dbReference type="PANTHER" id="PTHR10353:SF36">
    <property type="entry name" value="LP05116P"/>
    <property type="match status" value="1"/>
</dbReference>
<dbReference type="Ensembl" id="ENSHHUT00000025687.1">
    <property type="protein sequence ID" value="ENSHHUP00000024747.1"/>
    <property type="gene ID" value="ENSHHUG00000015549.1"/>
</dbReference>
<dbReference type="GO" id="GO:0008422">
    <property type="term" value="F:beta-glucosidase activity"/>
    <property type="evidence" value="ECO:0007669"/>
    <property type="project" value="TreeGrafter"/>
</dbReference>
<accession>A0A4W5LG25</accession>
<dbReference type="InterPro" id="IPR001360">
    <property type="entry name" value="Glyco_hydro_1"/>
</dbReference>
<evidence type="ECO:0000256" key="2">
    <source>
        <dbReference type="ARBA" id="ARBA00022801"/>
    </source>
</evidence>